<dbReference type="InterPro" id="IPR036770">
    <property type="entry name" value="Ankyrin_rpt-contain_sf"/>
</dbReference>
<dbReference type="InterPro" id="IPR001164">
    <property type="entry name" value="ArfGAP_dom"/>
</dbReference>
<dbReference type="PROSITE" id="PS50003">
    <property type="entry name" value="PH_DOMAIN"/>
    <property type="match status" value="1"/>
</dbReference>
<dbReference type="Gene3D" id="1.25.40.20">
    <property type="entry name" value="Ankyrin repeat-containing domain"/>
    <property type="match status" value="1"/>
</dbReference>
<evidence type="ECO:0000259" key="8">
    <source>
        <dbReference type="PROSITE" id="PS50115"/>
    </source>
</evidence>
<feature type="domain" description="PH" evidence="7">
    <location>
        <begin position="375"/>
        <end position="463"/>
    </location>
</feature>
<name>A0A0V1JNC0_TRIPS</name>
<evidence type="ECO:0000256" key="4">
    <source>
        <dbReference type="ARBA" id="ARBA00022833"/>
    </source>
</evidence>
<dbReference type="Gene3D" id="1.20.1270.60">
    <property type="entry name" value="Arfaptin homology (AH) domain/BAR domain"/>
    <property type="match status" value="1"/>
</dbReference>
<evidence type="ECO:0000256" key="5">
    <source>
        <dbReference type="PROSITE-ProRule" id="PRU00023"/>
    </source>
</evidence>
<dbReference type="Gene3D" id="2.30.29.30">
    <property type="entry name" value="Pleckstrin-homology domain (PH domain)/Phosphotyrosine-binding domain (PTB)"/>
    <property type="match status" value="1"/>
</dbReference>
<feature type="repeat" description="ANK" evidence="5">
    <location>
        <begin position="739"/>
        <end position="771"/>
    </location>
</feature>
<organism evidence="9 10">
    <name type="scientific">Trichinella pseudospiralis</name>
    <name type="common">Parasitic roundworm</name>
    <dbReference type="NCBI Taxonomy" id="6337"/>
    <lineage>
        <taxon>Eukaryota</taxon>
        <taxon>Metazoa</taxon>
        <taxon>Ecdysozoa</taxon>
        <taxon>Nematoda</taxon>
        <taxon>Enoplea</taxon>
        <taxon>Dorylaimia</taxon>
        <taxon>Trichinellida</taxon>
        <taxon>Trichinellidae</taxon>
        <taxon>Trichinella</taxon>
    </lineage>
</organism>
<dbReference type="Proteomes" id="UP000054826">
    <property type="component" value="Unassembled WGS sequence"/>
</dbReference>
<keyword evidence="2" id="KW-0479">Metal-binding</keyword>
<dbReference type="InterPro" id="IPR038508">
    <property type="entry name" value="ArfGAP_dom_sf"/>
</dbReference>
<dbReference type="Pfam" id="PF01412">
    <property type="entry name" value="ArfGap"/>
    <property type="match status" value="1"/>
</dbReference>
<dbReference type="SMART" id="SM00248">
    <property type="entry name" value="ANK"/>
    <property type="match status" value="3"/>
</dbReference>
<comment type="caution">
    <text evidence="9">The sequence shown here is derived from an EMBL/GenBank/DDBJ whole genome shotgun (WGS) entry which is preliminary data.</text>
</comment>
<dbReference type="CDD" id="cd13250">
    <property type="entry name" value="PH_ACAP"/>
    <property type="match status" value="1"/>
</dbReference>
<keyword evidence="5" id="KW-0040">ANK repeat</keyword>
<proteinExistence type="predicted"/>
<dbReference type="InterPro" id="IPR027267">
    <property type="entry name" value="AH/BAR_dom_sf"/>
</dbReference>
<evidence type="ECO:0000256" key="6">
    <source>
        <dbReference type="PROSITE-ProRule" id="PRU00288"/>
    </source>
</evidence>
<gene>
    <name evidence="9" type="primary">ACAP2</name>
    <name evidence="9" type="ORF">T4C_4935</name>
</gene>
<dbReference type="PROSITE" id="PS50088">
    <property type="entry name" value="ANK_REPEAT"/>
    <property type="match status" value="2"/>
</dbReference>
<evidence type="ECO:0000256" key="2">
    <source>
        <dbReference type="ARBA" id="ARBA00022723"/>
    </source>
</evidence>
<dbReference type="Pfam" id="PF00169">
    <property type="entry name" value="PH"/>
    <property type="match status" value="1"/>
</dbReference>
<dbReference type="Pfam" id="PF16746">
    <property type="entry name" value="BAR_3"/>
    <property type="match status" value="1"/>
</dbReference>
<dbReference type="InterPro" id="IPR045258">
    <property type="entry name" value="ACAP1/2/3-like"/>
</dbReference>
<keyword evidence="3 6" id="KW-0863">Zinc-finger</keyword>
<dbReference type="GO" id="GO:0005737">
    <property type="term" value="C:cytoplasm"/>
    <property type="evidence" value="ECO:0007669"/>
    <property type="project" value="InterPro"/>
</dbReference>
<dbReference type="PROSITE" id="PS50115">
    <property type="entry name" value="ARFGAP"/>
    <property type="match status" value="1"/>
</dbReference>
<dbReference type="Gene3D" id="1.10.220.150">
    <property type="entry name" value="Arf GTPase activating protein"/>
    <property type="match status" value="1"/>
</dbReference>
<dbReference type="GO" id="GO:0005096">
    <property type="term" value="F:GTPase activator activity"/>
    <property type="evidence" value="ECO:0007669"/>
    <property type="project" value="UniProtKB-KW"/>
</dbReference>
<keyword evidence="1" id="KW-0343">GTPase activation</keyword>
<dbReference type="SUPFAM" id="SSF48403">
    <property type="entry name" value="Ankyrin repeat"/>
    <property type="match status" value="1"/>
</dbReference>
<dbReference type="SUPFAM" id="SSF50729">
    <property type="entry name" value="PH domain-like"/>
    <property type="match status" value="1"/>
</dbReference>
<dbReference type="Pfam" id="PF12796">
    <property type="entry name" value="Ank_2"/>
    <property type="match status" value="1"/>
</dbReference>
<dbReference type="CDD" id="cd08835">
    <property type="entry name" value="ArfGap_ACAP"/>
    <property type="match status" value="1"/>
</dbReference>
<evidence type="ECO:0000313" key="10">
    <source>
        <dbReference type="Proteomes" id="UP000054826"/>
    </source>
</evidence>
<feature type="repeat" description="ANK" evidence="5">
    <location>
        <begin position="772"/>
        <end position="804"/>
    </location>
</feature>
<dbReference type="PROSITE" id="PS50297">
    <property type="entry name" value="ANK_REP_REGION"/>
    <property type="match status" value="1"/>
</dbReference>
<evidence type="ECO:0000259" key="7">
    <source>
        <dbReference type="PROSITE" id="PS50003"/>
    </source>
</evidence>
<dbReference type="FunFam" id="1.10.220.150:FF:000009">
    <property type="entry name" value="stromal membrane-associated protein 1 isoform X1"/>
    <property type="match status" value="1"/>
</dbReference>
<dbReference type="InterPro" id="IPR002110">
    <property type="entry name" value="Ankyrin_rpt"/>
</dbReference>
<dbReference type="AlphaFoldDB" id="A0A0V1JNC0"/>
<dbReference type="InterPro" id="IPR037278">
    <property type="entry name" value="ARFGAP/RecO"/>
</dbReference>
<accession>A0A0V1JNC0</accession>
<dbReference type="InterPro" id="IPR001849">
    <property type="entry name" value="PH_domain"/>
</dbReference>
<dbReference type="InterPro" id="IPR004148">
    <property type="entry name" value="BAR_dom"/>
</dbReference>
<dbReference type="PRINTS" id="PR00405">
    <property type="entry name" value="REVINTRACTNG"/>
</dbReference>
<protein>
    <submittedName>
        <fullName evidence="9">Arf-GAP with coiled-coil, ANK repeat and PH domain-containing protein 2</fullName>
    </submittedName>
</protein>
<dbReference type="SMART" id="SM00105">
    <property type="entry name" value="ArfGap"/>
    <property type="match status" value="1"/>
</dbReference>
<dbReference type="PANTHER" id="PTHR23180">
    <property type="entry name" value="CENTAURIN/ARF"/>
    <property type="match status" value="1"/>
</dbReference>
<dbReference type="GO" id="GO:0008270">
    <property type="term" value="F:zinc ion binding"/>
    <property type="evidence" value="ECO:0007669"/>
    <property type="project" value="UniProtKB-KW"/>
</dbReference>
<evidence type="ECO:0000313" key="9">
    <source>
        <dbReference type="EMBL" id="KRZ36456.1"/>
    </source>
</evidence>
<evidence type="ECO:0000256" key="3">
    <source>
        <dbReference type="ARBA" id="ARBA00022771"/>
    </source>
</evidence>
<feature type="domain" description="Arf-GAP" evidence="8">
    <location>
        <begin position="486"/>
        <end position="614"/>
    </location>
</feature>
<dbReference type="SUPFAM" id="SSF57863">
    <property type="entry name" value="ArfGap/RecO-like zinc finger"/>
    <property type="match status" value="1"/>
</dbReference>
<evidence type="ECO:0000256" key="1">
    <source>
        <dbReference type="ARBA" id="ARBA00022468"/>
    </source>
</evidence>
<dbReference type="PANTHER" id="PTHR23180:SF399">
    <property type="entry name" value="BLOWN FUSE, ISOFORM A-RELATED"/>
    <property type="match status" value="1"/>
</dbReference>
<reference evidence="9 10" key="1">
    <citation type="submission" date="2015-01" db="EMBL/GenBank/DDBJ databases">
        <title>Evolution of Trichinella species and genotypes.</title>
        <authorList>
            <person name="Korhonen P.K."/>
            <person name="Edoardo P."/>
            <person name="Giuseppe L.R."/>
            <person name="Gasser R.B."/>
        </authorList>
    </citation>
    <scope>NUCLEOTIDE SEQUENCE [LARGE SCALE GENOMIC DNA]</scope>
    <source>
        <strain evidence="9">ISS176</strain>
    </source>
</reference>
<dbReference type="SUPFAM" id="SSF103657">
    <property type="entry name" value="BAR/IMD domain-like"/>
    <property type="match status" value="1"/>
</dbReference>
<dbReference type="InterPro" id="IPR011993">
    <property type="entry name" value="PH-like_dom_sf"/>
</dbReference>
<keyword evidence="4" id="KW-0862">Zinc</keyword>
<dbReference type="EMBL" id="JYDV01000073">
    <property type="protein sequence ID" value="KRZ36456.1"/>
    <property type="molecule type" value="Genomic_DNA"/>
</dbReference>
<sequence length="869" mass="99227">MRLVERRGWADVAWRITETVGAACKAGEQTDFCFSLIAFNKSKMLQMKICAALLFVICKLLAFQTSDGMGTYNLDALNAAEALKNSPHFKWQLAQHESYLQMYDTKILELLRWTNDMIEKGKAYVDSFQRFLGAFADMNVTCFSHDQTASSSLQMTLALLNEVAKYQKVFVEQIYWSLVKNLEEIRKRDLSKVYEMRNHFQRVSRSLDDALWKNAHVSKLKDHEGSDAKNELTAVGTCFAHTCLDYIFQINLVHASKKHEILEAFLSFVYATETFFHQGYDLFGPEWLETKNQMMETLSYFKAQEKQTERKMQDRHALVPRVSKPMIALLSQGVSVGIFRKYFNTLQLYLWIQKLLWKVICLKGLPELLKLGIGKRWFIIKNNKLVYFRREVDFSSPTFLTNFYNFCTVMEDDLRLCLVRPAPAACDRRFCFEVVTPHKTHMLQADSESLRAAWINALQRTIEAALHYGSLNSSSSCSGSDTMHKSQSSHVITTADEILNVCGNEQCADCGSKNPKWASVNLGITLCIECCGIHRSLGVQVSKVRSLTLDAWEPDQVQLMLLLGNEKVNRIFMAFQPDFNYLMPNSPRFAREAWIKAKYLKRRFMKSFAYQNRLYQRHLMFCSATDQFVLHGLPLRYYELSSSSFQSVDCCGCEGFANARELGGRRTAHLTIYSERAHAKRSWVSESTLNFTELDLALCTEIREQTDKLLLATKNDDILAMFQAIVSGASLNFSDGNLEKKTALHEAVCRNSCTSCELLFLNGARINVSDIHQRTPLHYACLLGNAAMVLFLLKRGADQGICDKSGKTPLDIAIEQANADIVTLLRLAKLNDEFKDEYSSSSELNFSSVCRDFTLAYSKPDILNRPKEY</sequence>
<dbReference type="SMART" id="SM00233">
    <property type="entry name" value="PH"/>
    <property type="match status" value="1"/>
</dbReference>